<dbReference type="WBParaSite" id="ECPE_0000865701-mRNA-1">
    <property type="protein sequence ID" value="ECPE_0000865701-mRNA-1"/>
    <property type="gene ID" value="ECPE_0000865701"/>
</dbReference>
<evidence type="ECO:0000313" key="3">
    <source>
        <dbReference type="WBParaSite" id="ECPE_0000865701-mRNA-1"/>
    </source>
</evidence>
<dbReference type="AlphaFoldDB" id="A0A183ANU6"/>
<organism evidence="3">
    <name type="scientific">Echinostoma caproni</name>
    <dbReference type="NCBI Taxonomy" id="27848"/>
    <lineage>
        <taxon>Eukaryota</taxon>
        <taxon>Metazoa</taxon>
        <taxon>Spiralia</taxon>
        <taxon>Lophotrochozoa</taxon>
        <taxon>Platyhelminthes</taxon>
        <taxon>Trematoda</taxon>
        <taxon>Digenea</taxon>
        <taxon>Plagiorchiida</taxon>
        <taxon>Echinostomata</taxon>
        <taxon>Echinostomatoidea</taxon>
        <taxon>Echinostomatidae</taxon>
        <taxon>Echinostoma</taxon>
    </lineage>
</organism>
<reference evidence="3" key="1">
    <citation type="submission" date="2016-06" db="UniProtKB">
        <authorList>
            <consortium name="WormBaseParasite"/>
        </authorList>
    </citation>
    <scope>IDENTIFICATION</scope>
</reference>
<proteinExistence type="predicted"/>
<sequence length="93" mass="10523">MLRNPNQGIREFIFDLLTEVAKCDFGDLLDMQLGDRLIAGINNTVLKTELLKLSNPTFKDVRTHCEQYQNIRAATSSMPSTIESTAMFNSLKK</sequence>
<accession>A0A183ANU6</accession>
<keyword evidence="2" id="KW-1185">Reference proteome</keyword>
<evidence type="ECO:0000313" key="2">
    <source>
        <dbReference type="Proteomes" id="UP000272942"/>
    </source>
</evidence>
<gene>
    <name evidence="1" type="ORF">ECPE_LOCUS8631</name>
</gene>
<dbReference type="OrthoDB" id="6231477at2759"/>
<name>A0A183ANU6_9TREM</name>
<evidence type="ECO:0000313" key="1">
    <source>
        <dbReference type="EMBL" id="VDP83913.1"/>
    </source>
</evidence>
<protein>
    <submittedName>
        <fullName evidence="3">SMK-1 domain-containing protein</fullName>
    </submittedName>
</protein>
<dbReference type="Proteomes" id="UP000272942">
    <property type="component" value="Unassembled WGS sequence"/>
</dbReference>
<dbReference type="EMBL" id="UZAN01046240">
    <property type="protein sequence ID" value="VDP83913.1"/>
    <property type="molecule type" value="Genomic_DNA"/>
</dbReference>
<reference evidence="1 2" key="2">
    <citation type="submission" date="2018-11" db="EMBL/GenBank/DDBJ databases">
        <authorList>
            <consortium name="Pathogen Informatics"/>
        </authorList>
    </citation>
    <scope>NUCLEOTIDE SEQUENCE [LARGE SCALE GENOMIC DNA]</scope>
    <source>
        <strain evidence="1 2">Egypt</strain>
    </source>
</reference>